<accession>A0A1A9URI6</accession>
<evidence type="ECO:0000256" key="6">
    <source>
        <dbReference type="ARBA" id="ARBA00042862"/>
    </source>
</evidence>
<dbReference type="Proteomes" id="UP000078200">
    <property type="component" value="Unassembled WGS sequence"/>
</dbReference>
<dbReference type="AlphaFoldDB" id="A0A1A9URI6"/>
<evidence type="ECO:0000313" key="9">
    <source>
        <dbReference type="Proteomes" id="UP000078200"/>
    </source>
</evidence>
<dbReference type="Gene3D" id="3.40.718.10">
    <property type="entry name" value="Isopropylmalate Dehydrogenase"/>
    <property type="match status" value="2"/>
</dbReference>
<evidence type="ECO:0000256" key="4">
    <source>
        <dbReference type="ARBA" id="ARBA00023002"/>
    </source>
</evidence>
<evidence type="ECO:0000313" key="8">
    <source>
        <dbReference type="EnsemblMetazoa" id="GAUT013034-PA"/>
    </source>
</evidence>
<feature type="domain" description="Isopropylmalate dehydrogenase-like" evidence="7">
    <location>
        <begin position="13"/>
        <end position="299"/>
    </location>
</feature>
<evidence type="ECO:0000256" key="2">
    <source>
        <dbReference type="ARBA" id="ARBA00013012"/>
    </source>
</evidence>
<evidence type="ECO:0000256" key="3">
    <source>
        <dbReference type="ARBA" id="ARBA00022532"/>
    </source>
</evidence>
<reference evidence="8" key="1">
    <citation type="submission" date="2020-05" db="UniProtKB">
        <authorList>
            <consortium name="EnsemblMetazoa"/>
        </authorList>
    </citation>
    <scope>IDENTIFICATION</scope>
    <source>
        <strain evidence="8">TTRI</strain>
    </source>
</reference>
<dbReference type="EnsemblMetazoa" id="GAUT013034-RA">
    <property type="protein sequence ID" value="GAUT013034-PA"/>
    <property type="gene ID" value="GAUT013034"/>
</dbReference>
<dbReference type="STRING" id="7395.A0A1A9URI6"/>
<dbReference type="PANTHER" id="PTHR11835:SF34">
    <property type="entry name" value="ISOCITRATE DEHYDROGENASE [NAD] SUBUNIT ALPHA, MITOCHONDRIAL"/>
    <property type="match status" value="1"/>
</dbReference>
<dbReference type="InterPro" id="IPR024084">
    <property type="entry name" value="IsoPropMal-DH-like_dom"/>
</dbReference>
<dbReference type="SUPFAM" id="SSF53659">
    <property type="entry name" value="Isocitrate/Isopropylmalate dehydrogenase-like"/>
    <property type="match status" value="1"/>
</dbReference>
<protein>
    <recommendedName>
        <fullName evidence="2">isocitrate dehydrogenase (NAD(+))</fullName>
        <ecNumber evidence="2">1.1.1.41</ecNumber>
    </recommendedName>
    <alternativeName>
        <fullName evidence="6">Isocitric dehydrogenase subunit alpha</fullName>
    </alternativeName>
    <alternativeName>
        <fullName evidence="5">NAD(+)-specific ICDH subunit alpha</fullName>
    </alternativeName>
</protein>
<name>A0A1A9URI6_GLOAU</name>
<proteinExistence type="inferred from homology"/>
<keyword evidence="9" id="KW-1185">Reference proteome</keyword>
<dbReference type="GO" id="GO:0006102">
    <property type="term" value="P:isocitrate metabolic process"/>
    <property type="evidence" value="ECO:0007669"/>
    <property type="project" value="TreeGrafter"/>
</dbReference>
<dbReference type="Pfam" id="PF00180">
    <property type="entry name" value="Iso_dh"/>
    <property type="match status" value="2"/>
</dbReference>
<dbReference type="GO" id="GO:0006099">
    <property type="term" value="P:tricarboxylic acid cycle"/>
    <property type="evidence" value="ECO:0007669"/>
    <property type="project" value="UniProtKB-KW"/>
</dbReference>
<dbReference type="GO" id="GO:0005739">
    <property type="term" value="C:mitochondrion"/>
    <property type="evidence" value="ECO:0007669"/>
    <property type="project" value="TreeGrafter"/>
</dbReference>
<sequence length="304" mass="33813">MFKMGKSKTPKIKVTLVEGHGIGPEITKAVVKVFAAAKAPIEWETVCVEAIKDEKGIMVLPKEAKESFNKNKVGLKGPLTPSAGKGSPSLNRLLHKEFNLYVNIRPCKNIEGCPTLYKDVDIITVRENSEGEYTGIEHEIVDGVIQNIKLITKDASMRVAKYAFEYAKKYKRKKVTAVHKANIMRMSDGLFVESAKEVAKNYPDIEFEERYLDTVCVNIVLNPIKYDVLLHGTVMDLAGKDIANPTALLLSAVMMLEHMNLNEFADKITKAVHVVLKEGKVRTRDLGGKSNCSEFTKAICSKLK</sequence>
<dbReference type="VEuPathDB" id="VectorBase:GAUT013034"/>
<dbReference type="PANTHER" id="PTHR11835">
    <property type="entry name" value="DECARBOXYLATING DEHYDROGENASES-ISOCITRATE, ISOPROPYLMALATE, TARTRATE"/>
    <property type="match status" value="1"/>
</dbReference>
<keyword evidence="3" id="KW-0816">Tricarboxylic acid cycle</keyword>
<comment type="similarity">
    <text evidence="1">Belongs to the isocitrate and isopropylmalate dehydrogenases family.</text>
</comment>
<dbReference type="EC" id="1.1.1.41" evidence="2"/>
<evidence type="ECO:0000256" key="1">
    <source>
        <dbReference type="ARBA" id="ARBA00007769"/>
    </source>
</evidence>
<dbReference type="SMART" id="SM01329">
    <property type="entry name" value="Iso_dh"/>
    <property type="match status" value="1"/>
</dbReference>
<evidence type="ECO:0000256" key="5">
    <source>
        <dbReference type="ARBA" id="ARBA00042642"/>
    </source>
</evidence>
<dbReference type="GO" id="GO:0004449">
    <property type="term" value="F:isocitrate dehydrogenase (NAD+) activity"/>
    <property type="evidence" value="ECO:0007669"/>
    <property type="project" value="UniProtKB-EC"/>
</dbReference>
<evidence type="ECO:0000259" key="7">
    <source>
        <dbReference type="SMART" id="SM01329"/>
    </source>
</evidence>
<organism evidence="8 9">
    <name type="scientific">Glossina austeni</name>
    <name type="common">Savannah tsetse fly</name>
    <dbReference type="NCBI Taxonomy" id="7395"/>
    <lineage>
        <taxon>Eukaryota</taxon>
        <taxon>Metazoa</taxon>
        <taxon>Ecdysozoa</taxon>
        <taxon>Arthropoda</taxon>
        <taxon>Hexapoda</taxon>
        <taxon>Insecta</taxon>
        <taxon>Pterygota</taxon>
        <taxon>Neoptera</taxon>
        <taxon>Endopterygota</taxon>
        <taxon>Diptera</taxon>
        <taxon>Brachycera</taxon>
        <taxon>Muscomorpha</taxon>
        <taxon>Hippoboscoidea</taxon>
        <taxon>Glossinidae</taxon>
        <taxon>Glossina</taxon>
    </lineage>
</organism>
<keyword evidence="4" id="KW-0560">Oxidoreductase</keyword>